<feature type="region of interest" description="Disordered" evidence="1">
    <location>
        <begin position="279"/>
        <end position="304"/>
    </location>
</feature>
<keyword evidence="3" id="KW-1185">Reference proteome</keyword>
<feature type="compositionally biased region" description="Basic residues" evidence="1">
    <location>
        <begin position="21"/>
        <end position="30"/>
    </location>
</feature>
<evidence type="ECO:0000256" key="1">
    <source>
        <dbReference type="SAM" id="MobiDB-lite"/>
    </source>
</evidence>
<organism evidence="2 3">
    <name type="scientific">Piloderma croceum (strain F 1598)</name>
    <dbReference type="NCBI Taxonomy" id="765440"/>
    <lineage>
        <taxon>Eukaryota</taxon>
        <taxon>Fungi</taxon>
        <taxon>Dikarya</taxon>
        <taxon>Basidiomycota</taxon>
        <taxon>Agaricomycotina</taxon>
        <taxon>Agaricomycetes</taxon>
        <taxon>Agaricomycetidae</taxon>
        <taxon>Atheliales</taxon>
        <taxon>Atheliaceae</taxon>
        <taxon>Piloderma</taxon>
    </lineage>
</organism>
<dbReference type="OrthoDB" id="2409325at2759"/>
<reference evidence="3" key="2">
    <citation type="submission" date="2015-01" db="EMBL/GenBank/DDBJ databases">
        <title>Evolutionary Origins and Diversification of the Mycorrhizal Mutualists.</title>
        <authorList>
            <consortium name="DOE Joint Genome Institute"/>
            <consortium name="Mycorrhizal Genomics Consortium"/>
            <person name="Kohler A."/>
            <person name="Kuo A."/>
            <person name="Nagy L.G."/>
            <person name="Floudas D."/>
            <person name="Copeland A."/>
            <person name="Barry K.W."/>
            <person name="Cichocki N."/>
            <person name="Veneault-Fourrey C."/>
            <person name="LaButti K."/>
            <person name="Lindquist E.A."/>
            <person name="Lipzen A."/>
            <person name="Lundell T."/>
            <person name="Morin E."/>
            <person name="Murat C."/>
            <person name="Riley R."/>
            <person name="Ohm R."/>
            <person name="Sun H."/>
            <person name="Tunlid A."/>
            <person name="Henrissat B."/>
            <person name="Grigoriev I.V."/>
            <person name="Hibbett D.S."/>
            <person name="Martin F."/>
        </authorList>
    </citation>
    <scope>NUCLEOTIDE SEQUENCE [LARGE SCALE GENOMIC DNA]</scope>
    <source>
        <strain evidence="3">F 1598</strain>
    </source>
</reference>
<dbReference type="InParanoid" id="A0A0C3BNL2"/>
<reference evidence="2 3" key="1">
    <citation type="submission" date="2014-04" db="EMBL/GenBank/DDBJ databases">
        <authorList>
            <consortium name="DOE Joint Genome Institute"/>
            <person name="Kuo A."/>
            <person name="Tarkka M."/>
            <person name="Buscot F."/>
            <person name="Kohler A."/>
            <person name="Nagy L.G."/>
            <person name="Floudas D."/>
            <person name="Copeland A."/>
            <person name="Barry K.W."/>
            <person name="Cichocki N."/>
            <person name="Veneault-Fourrey C."/>
            <person name="LaButti K."/>
            <person name="Lindquist E.A."/>
            <person name="Lipzen A."/>
            <person name="Lundell T."/>
            <person name="Morin E."/>
            <person name="Murat C."/>
            <person name="Sun H."/>
            <person name="Tunlid A."/>
            <person name="Henrissat B."/>
            <person name="Grigoriev I.V."/>
            <person name="Hibbett D.S."/>
            <person name="Martin F."/>
            <person name="Nordberg H.P."/>
            <person name="Cantor M.N."/>
            <person name="Hua S.X."/>
        </authorList>
    </citation>
    <scope>NUCLEOTIDE SEQUENCE [LARGE SCALE GENOMIC DNA]</scope>
    <source>
        <strain evidence="2 3">F 1598</strain>
    </source>
</reference>
<protein>
    <recommendedName>
        <fullName evidence="4">Caprin-1 dimerization domain-containing protein</fullName>
    </recommendedName>
</protein>
<evidence type="ECO:0000313" key="3">
    <source>
        <dbReference type="Proteomes" id="UP000054166"/>
    </source>
</evidence>
<proteinExistence type="predicted"/>
<feature type="region of interest" description="Disordered" evidence="1">
    <location>
        <begin position="427"/>
        <end position="514"/>
    </location>
</feature>
<accession>A0A0C3BNL2</accession>
<feature type="compositionally biased region" description="Gly residues" evidence="1">
    <location>
        <begin position="445"/>
        <end position="458"/>
    </location>
</feature>
<evidence type="ECO:0008006" key="4">
    <source>
        <dbReference type="Google" id="ProtNLM"/>
    </source>
</evidence>
<name>A0A0C3BNL2_PILCF</name>
<dbReference type="EMBL" id="KN833013">
    <property type="protein sequence ID" value="KIM78917.1"/>
    <property type="molecule type" value="Genomic_DNA"/>
</dbReference>
<dbReference type="HOGENOM" id="CLU_037443_0_0_1"/>
<feature type="compositionally biased region" description="Basic residues" evidence="1">
    <location>
        <begin position="435"/>
        <end position="444"/>
    </location>
</feature>
<gene>
    <name evidence="2" type="ORF">PILCRDRAFT_824042</name>
</gene>
<feature type="region of interest" description="Disordered" evidence="1">
    <location>
        <begin position="385"/>
        <end position="406"/>
    </location>
</feature>
<evidence type="ECO:0000313" key="2">
    <source>
        <dbReference type="EMBL" id="KIM78917.1"/>
    </source>
</evidence>
<sequence length="514" mass="54683">MVDATTRIVPGAPPPAPVSKSQKKKRKAVKGKGSAEPDNPIIPDTTAASISDPKPDAPDEIEATVPPNHVVAPSASEAPPSTTEDDIGYKPSPVVDLVHKRLKAIHKKTARISTYGSTPSENLNDDQKRTLKTLPSLEAVQKELEEVKKAIEVHESEQVQELTLKRIEAEQAEKQRLRDAVTAAHAHHTAKTCDLLSYLRIHSLLTAGHPVALALNLDELESGAVISTSDILLGDGQDLKETVLSGFLSGEGHYEGVPYTRLHEITQLYLNPPRISTPVVKDPAEDPQELEASTITEPETAGAGAPGAGSFHFMQESELESGAFEENAEWVERTDAVDAEDGPAQVEPNGVAVDEIPASVSAPIDWAEDDGDNLPSIAGLHAKFGTSGSATPAEATPPPVSQSDETVSHLPTVNGANATAIVPHEEDDGFTQAGRGHRGRRLHGGYRGDVRGGGFRGGFKGERGNFRGGDRGFRGGFRGDRGTFRGRGDGDWRGEGRGRGRGRGFHESRGAPLS</sequence>
<feature type="region of interest" description="Disordered" evidence="1">
    <location>
        <begin position="1"/>
        <end position="91"/>
    </location>
</feature>
<dbReference type="Proteomes" id="UP000054166">
    <property type="component" value="Unassembled WGS sequence"/>
</dbReference>
<dbReference type="STRING" id="765440.A0A0C3BNL2"/>
<dbReference type="AlphaFoldDB" id="A0A0C3BNL2"/>
<feature type="compositionally biased region" description="Basic and acidic residues" evidence="1">
    <location>
        <begin position="459"/>
        <end position="514"/>
    </location>
</feature>